<dbReference type="RefSeq" id="WP_344671030.1">
    <property type="nucleotide sequence ID" value="NZ_BAAAQN010000072.1"/>
</dbReference>
<evidence type="ECO:0000259" key="1">
    <source>
        <dbReference type="Pfam" id="PF01814"/>
    </source>
</evidence>
<accession>A0ABP5GYX4</accession>
<name>A0ABP5GYX4_9ACTN</name>
<reference evidence="3" key="1">
    <citation type="journal article" date="2019" name="Int. J. Syst. Evol. Microbiol.">
        <title>The Global Catalogue of Microorganisms (GCM) 10K type strain sequencing project: providing services to taxonomists for standard genome sequencing and annotation.</title>
        <authorList>
            <consortium name="The Broad Institute Genomics Platform"/>
            <consortium name="The Broad Institute Genome Sequencing Center for Infectious Disease"/>
            <person name="Wu L."/>
            <person name="Ma J."/>
        </authorList>
    </citation>
    <scope>NUCLEOTIDE SEQUENCE [LARGE SCALE GENOMIC DNA]</scope>
    <source>
        <strain evidence="3">JCM 16014</strain>
    </source>
</reference>
<keyword evidence="3" id="KW-1185">Reference proteome</keyword>
<evidence type="ECO:0000313" key="2">
    <source>
        <dbReference type="EMBL" id="GAA2058764.1"/>
    </source>
</evidence>
<dbReference type="Pfam" id="PF01814">
    <property type="entry name" value="Hemerythrin"/>
    <property type="match status" value="1"/>
</dbReference>
<evidence type="ECO:0000313" key="3">
    <source>
        <dbReference type="Proteomes" id="UP001500751"/>
    </source>
</evidence>
<protein>
    <recommendedName>
        <fullName evidence="1">Hemerythrin-like domain-containing protein</fullName>
    </recommendedName>
</protein>
<feature type="domain" description="Hemerythrin-like" evidence="1">
    <location>
        <begin position="16"/>
        <end position="141"/>
    </location>
</feature>
<comment type="caution">
    <text evidence="2">The sequence shown here is derived from an EMBL/GenBank/DDBJ whole genome shotgun (WGS) entry which is preliminary data.</text>
</comment>
<dbReference type="InterPro" id="IPR012312">
    <property type="entry name" value="Hemerythrin-like"/>
</dbReference>
<dbReference type="Proteomes" id="UP001500751">
    <property type="component" value="Unassembled WGS sequence"/>
</dbReference>
<dbReference type="Gene3D" id="1.20.120.520">
    <property type="entry name" value="nmb1532 protein domain like"/>
    <property type="match status" value="1"/>
</dbReference>
<gene>
    <name evidence="2" type="ORF">GCM10009839_80910</name>
</gene>
<organism evidence="2 3">
    <name type="scientific">Catenulispora yoronensis</name>
    <dbReference type="NCBI Taxonomy" id="450799"/>
    <lineage>
        <taxon>Bacteria</taxon>
        <taxon>Bacillati</taxon>
        <taxon>Actinomycetota</taxon>
        <taxon>Actinomycetes</taxon>
        <taxon>Catenulisporales</taxon>
        <taxon>Catenulisporaceae</taxon>
        <taxon>Catenulispora</taxon>
    </lineage>
</organism>
<sequence length="165" mass="17370">MSSANHDRAAALSVQLAQAHDELRRRLARIRAGLGERRLTDDSLATHCLAFCSALTAHHHSEDAGMFAGLLDARPDLAPTVAKLVEDHGLIAGILARVADLADRAATAGPGPARDAIGGELDGLAAIMESHFRYEERALGRALDAGVADDGWSAGVFRFRPESAG</sequence>
<proteinExistence type="predicted"/>
<dbReference type="EMBL" id="BAAAQN010000072">
    <property type="protein sequence ID" value="GAA2058764.1"/>
    <property type="molecule type" value="Genomic_DNA"/>
</dbReference>